<feature type="compositionally biased region" description="Low complexity" evidence="1">
    <location>
        <begin position="731"/>
        <end position="745"/>
    </location>
</feature>
<dbReference type="AlphaFoldDB" id="A0A5B0M2D7"/>
<name>A0A5B0M2D7_PUCGR</name>
<dbReference type="OrthoDB" id="2382881at2759"/>
<feature type="compositionally biased region" description="Low complexity" evidence="1">
    <location>
        <begin position="809"/>
        <end position="828"/>
    </location>
</feature>
<protein>
    <submittedName>
        <fullName evidence="2">Uncharacterized protein</fullName>
    </submittedName>
</protein>
<dbReference type="Proteomes" id="UP000325313">
    <property type="component" value="Unassembled WGS sequence"/>
</dbReference>
<evidence type="ECO:0000313" key="5">
    <source>
        <dbReference type="Proteomes" id="UP000325313"/>
    </source>
</evidence>
<feature type="region of interest" description="Disordered" evidence="1">
    <location>
        <begin position="660"/>
        <end position="681"/>
    </location>
</feature>
<evidence type="ECO:0000313" key="2">
    <source>
        <dbReference type="EMBL" id="KAA1070469.1"/>
    </source>
</evidence>
<reference evidence="4 5" key="1">
    <citation type="submission" date="2019-05" db="EMBL/GenBank/DDBJ databases">
        <title>Emergence of the Ug99 lineage of the wheat stem rust pathogen through somatic hybridization.</title>
        <authorList>
            <person name="Li F."/>
            <person name="Upadhyaya N.M."/>
            <person name="Sperschneider J."/>
            <person name="Matny O."/>
            <person name="Nguyen-Phuc H."/>
            <person name="Mago R."/>
            <person name="Raley C."/>
            <person name="Miller M.E."/>
            <person name="Silverstein K.A.T."/>
            <person name="Henningsen E."/>
            <person name="Hirsch C.D."/>
            <person name="Visser B."/>
            <person name="Pretorius Z.A."/>
            <person name="Steffenson B.J."/>
            <person name="Schwessinger B."/>
            <person name="Dodds P.N."/>
            <person name="Figueroa M."/>
        </authorList>
    </citation>
    <scope>NUCLEOTIDE SEQUENCE [LARGE SCALE GENOMIC DNA]</scope>
    <source>
        <strain evidence="2">21-0</strain>
        <strain evidence="3 5">Ug99</strain>
    </source>
</reference>
<evidence type="ECO:0000313" key="3">
    <source>
        <dbReference type="EMBL" id="KAA1089931.1"/>
    </source>
</evidence>
<comment type="caution">
    <text evidence="2">The sequence shown here is derived from an EMBL/GenBank/DDBJ whole genome shotgun (WGS) entry which is preliminary data.</text>
</comment>
<feature type="region of interest" description="Disordered" evidence="1">
    <location>
        <begin position="788"/>
        <end position="879"/>
    </location>
</feature>
<dbReference type="Proteomes" id="UP000324748">
    <property type="component" value="Unassembled WGS sequence"/>
</dbReference>
<evidence type="ECO:0000313" key="4">
    <source>
        <dbReference type="Proteomes" id="UP000324748"/>
    </source>
</evidence>
<keyword evidence="4" id="KW-1185">Reference proteome</keyword>
<proteinExistence type="predicted"/>
<sequence length="879" mass="97124">MGDLQSWPTETSVGLQTFGGARLRFIAGDPTRSSRLEFEFARTLHDVVVRRILPPVRFYGPPIKPNVVQLPPKPYQLLQTNNRYLRAQHPQVDLPKSLLLEHILEDQELPEQTEPLISSMLSGLTIDEQHDLIVSVGGTLGNELYCMFLENDQSGLPKLHTNRKPAAILRTPVQQLISGPSLNKDGNAVFLARTHDATTLFTYSHHGTRGEPSQTRTTSPAFEFDMSYQLKTSDTAHESHVDSCVAHTINDTLHQFVVLNSKGQLWKVSGIGGNSSLKRIGLMTYSEPKYITWARCGIYPTNDCLVVGLRDSVGMVDPRLNGECSNLYTVSDAQRMTDIQRYINNRTPHLRLINTTSSMIWIDDRKPGVPMLTIKHFRSPDLTLSMSFSAEPEWSPHPSYSLSTAAERFDKVLLWSRTNDVASLHQFKSHPAIPPAVLGYPAAVPVTSSHPLDRRTGLVFFRRKTVDNHLEKFCLVEMKRDGSLWHQQLGLSSSADINPPSTNTHLVERFANYPADIGATGISLGKLNSEGNDGFIDIPKSTMKLDKIWKDFTKSCLSEASSKDDLVPSAVPCIDFMDPLSFCMLPRPYEVSIATNQEITNGTSGSMVDLMPVLRSLLPASANLLPEANTSMDEDEPRLQTYLKQWVGEILTTAIKLSSKTPAPIGQSGEEDDRGSDCGSIVDEPITSLAVDRLMEEWKIGVSTSEYQWVDICEPTNEDLAGLSGAESDHPSCPSPSTRSRSQSRFNGIEPVQEVRSSREATTDIVQIVSKALDKSSTNTEMEVMITPKAHPRKSKPVHYSHATPGFPHPSSSLPNPHPSNFLLSSSSQPDPFGPNSRSPPPSTPRLTQAYSQLVPGPHAARSTSTANHSRKKKRVGGF</sequence>
<evidence type="ECO:0000256" key="1">
    <source>
        <dbReference type="SAM" id="MobiDB-lite"/>
    </source>
</evidence>
<dbReference type="EMBL" id="VSWC01000171">
    <property type="protein sequence ID" value="KAA1070469.1"/>
    <property type="molecule type" value="Genomic_DNA"/>
</dbReference>
<feature type="region of interest" description="Disordered" evidence="1">
    <location>
        <begin position="720"/>
        <end position="760"/>
    </location>
</feature>
<dbReference type="EMBL" id="VDEP01000404">
    <property type="protein sequence ID" value="KAA1089931.1"/>
    <property type="molecule type" value="Genomic_DNA"/>
</dbReference>
<feature type="compositionally biased region" description="Basic residues" evidence="1">
    <location>
        <begin position="790"/>
        <end position="799"/>
    </location>
</feature>
<gene>
    <name evidence="2" type="ORF">PGT21_012897</name>
    <name evidence="3" type="ORF">PGTUg99_030459</name>
</gene>
<organism evidence="2 4">
    <name type="scientific">Puccinia graminis f. sp. tritici</name>
    <dbReference type="NCBI Taxonomy" id="56615"/>
    <lineage>
        <taxon>Eukaryota</taxon>
        <taxon>Fungi</taxon>
        <taxon>Dikarya</taxon>
        <taxon>Basidiomycota</taxon>
        <taxon>Pucciniomycotina</taxon>
        <taxon>Pucciniomycetes</taxon>
        <taxon>Pucciniales</taxon>
        <taxon>Pucciniaceae</taxon>
        <taxon>Puccinia</taxon>
    </lineage>
</organism>
<accession>A0A5B0M2D7</accession>
<feature type="compositionally biased region" description="Basic residues" evidence="1">
    <location>
        <begin position="869"/>
        <end position="879"/>
    </location>
</feature>